<accession>A0A0M0GFX3</accession>
<dbReference type="PATRIC" id="fig|1459.3.peg.4157"/>
<reference evidence="5" key="1">
    <citation type="submission" date="2015-07" db="EMBL/GenBank/DDBJ databases">
        <title>Fjat-10036 dsm4.</title>
        <authorList>
            <person name="Liu B."/>
            <person name="Wang J."/>
            <person name="Zhu Y."/>
            <person name="Liu G."/>
            <person name="Chen Q."/>
            <person name="Chen Z."/>
            <person name="Lan J."/>
            <person name="Che J."/>
            <person name="Ge C."/>
            <person name="Shi H."/>
            <person name="Pan Z."/>
            <person name="Liu X."/>
        </authorList>
    </citation>
    <scope>NUCLEOTIDE SEQUENCE [LARGE SCALE GENOMIC DNA]</scope>
    <source>
        <strain evidence="5">DSM 4</strain>
    </source>
</reference>
<dbReference type="PROSITE" id="PS51257">
    <property type="entry name" value="PROKAR_LIPOPROTEIN"/>
    <property type="match status" value="1"/>
</dbReference>
<sequence>MPTSKKFAIWFVSLAVVLTLTACGGNDENTGQEDTSTEGNITNNDSSGHSGDHSGMDHSGSGEVPEGMKEAENPKYEVGSKAFITEGHMGGMEGAEATIVGAYDTIVYTISYSPSTGGKRVENHKWVVHEEIADAGEEPFKEGDEVKINASHIEGMEGATADINSVQETTAYMVDFTTADGQEVKNHMWVTENELSTAE</sequence>
<organism evidence="4 5">
    <name type="scientific">Sporosarcina globispora</name>
    <name type="common">Bacillus globisporus</name>
    <dbReference type="NCBI Taxonomy" id="1459"/>
    <lineage>
        <taxon>Bacteria</taxon>
        <taxon>Bacillati</taxon>
        <taxon>Bacillota</taxon>
        <taxon>Bacilli</taxon>
        <taxon>Bacillales</taxon>
        <taxon>Caryophanaceae</taxon>
        <taxon>Sporosarcina</taxon>
    </lineage>
</organism>
<feature type="region of interest" description="Disordered" evidence="1">
    <location>
        <begin position="26"/>
        <end position="69"/>
    </location>
</feature>
<keyword evidence="5" id="KW-1185">Reference proteome</keyword>
<dbReference type="Pfam" id="PF07563">
    <property type="entry name" value="DUF1541"/>
    <property type="match status" value="2"/>
</dbReference>
<comment type="caution">
    <text evidence="4">The sequence shown here is derived from an EMBL/GenBank/DDBJ whole genome shotgun (WGS) entry which is preliminary data.</text>
</comment>
<dbReference type="Proteomes" id="UP000037109">
    <property type="component" value="Unassembled WGS sequence"/>
</dbReference>
<dbReference type="OrthoDB" id="1701949at2"/>
<feature type="compositionally biased region" description="Polar residues" evidence="1">
    <location>
        <begin position="27"/>
        <end position="44"/>
    </location>
</feature>
<dbReference type="STRING" id="1459.AF332_18890"/>
<feature type="signal peptide" evidence="2">
    <location>
        <begin position="1"/>
        <end position="22"/>
    </location>
</feature>
<feature type="domain" description="DUF1541" evidence="3">
    <location>
        <begin position="78"/>
        <end position="129"/>
    </location>
</feature>
<protein>
    <recommendedName>
        <fullName evidence="3">DUF1541 domain-containing protein</fullName>
    </recommendedName>
</protein>
<gene>
    <name evidence="4" type="ORF">AF332_18890</name>
</gene>
<dbReference type="InterPro" id="IPR011438">
    <property type="entry name" value="DUF1541"/>
</dbReference>
<evidence type="ECO:0000256" key="2">
    <source>
        <dbReference type="SAM" id="SignalP"/>
    </source>
</evidence>
<feature type="domain" description="DUF1541" evidence="3">
    <location>
        <begin position="143"/>
        <end position="192"/>
    </location>
</feature>
<keyword evidence="2" id="KW-0732">Signal</keyword>
<dbReference type="AlphaFoldDB" id="A0A0M0GFX3"/>
<evidence type="ECO:0000259" key="3">
    <source>
        <dbReference type="Pfam" id="PF07563"/>
    </source>
</evidence>
<name>A0A0M0GFX3_SPOGL</name>
<evidence type="ECO:0000313" key="5">
    <source>
        <dbReference type="Proteomes" id="UP000037109"/>
    </source>
</evidence>
<dbReference type="Gene3D" id="2.30.30.1210">
    <property type="entry name" value="Domain of unknown function DUF1541"/>
    <property type="match status" value="1"/>
</dbReference>
<feature type="chain" id="PRO_5038937560" description="DUF1541 domain-containing protein" evidence="2">
    <location>
        <begin position="23"/>
        <end position="199"/>
    </location>
</feature>
<dbReference type="RefSeq" id="WP_053436045.1">
    <property type="nucleotide sequence ID" value="NZ_LGUF01000007.1"/>
</dbReference>
<evidence type="ECO:0000313" key="4">
    <source>
        <dbReference type="EMBL" id="KON88668.1"/>
    </source>
</evidence>
<proteinExistence type="predicted"/>
<dbReference type="EMBL" id="LGUF01000007">
    <property type="protein sequence ID" value="KON88668.1"/>
    <property type="molecule type" value="Genomic_DNA"/>
</dbReference>
<evidence type="ECO:0000256" key="1">
    <source>
        <dbReference type="SAM" id="MobiDB-lite"/>
    </source>
</evidence>